<name>A0AAV7TXZ6_PLEWA</name>
<dbReference type="EMBL" id="JANPWB010000006">
    <property type="protein sequence ID" value="KAJ1181049.1"/>
    <property type="molecule type" value="Genomic_DNA"/>
</dbReference>
<dbReference type="GO" id="GO:0034632">
    <property type="term" value="F:retinol transmembrane transporter activity"/>
    <property type="evidence" value="ECO:0007669"/>
    <property type="project" value="InterPro"/>
</dbReference>
<feature type="transmembrane region" description="Helical" evidence="8">
    <location>
        <begin position="112"/>
        <end position="135"/>
    </location>
</feature>
<evidence type="ECO:0000256" key="1">
    <source>
        <dbReference type="ARBA" id="ARBA00004651"/>
    </source>
</evidence>
<keyword evidence="6 8" id="KW-0472">Membrane</keyword>
<keyword evidence="7" id="KW-0675">Receptor</keyword>
<dbReference type="GO" id="GO:0071939">
    <property type="term" value="P:vitamin A import into cell"/>
    <property type="evidence" value="ECO:0007669"/>
    <property type="project" value="TreeGrafter"/>
</dbReference>
<gene>
    <name evidence="9" type="ORF">NDU88_006260</name>
</gene>
<evidence type="ECO:0000256" key="8">
    <source>
        <dbReference type="SAM" id="Phobius"/>
    </source>
</evidence>
<dbReference type="PANTHER" id="PTHR21444:SF18">
    <property type="entry name" value="STIMULATED BY RETINOIC ACID GENE 6 PROTEIN-LIKE"/>
    <property type="match status" value="1"/>
</dbReference>
<reference evidence="9" key="1">
    <citation type="journal article" date="2022" name="bioRxiv">
        <title>Sequencing and chromosome-scale assembly of the giantPleurodeles waltlgenome.</title>
        <authorList>
            <person name="Brown T."/>
            <person name="Elewa A."/>
            <person name="Iarovenko S."/>
            <person name="Subramanian E."/>
            <person name="Araus A.J."/>
            <person name="Petzold A."/>
            <person name="Susuki M."/>
            <person name="Suzuki K.-i.T."/>
            <person name="Hayashi T."/>
            <person name="Toyoda A."/>
            <person name="Oliveira C."/>
            <person name="Osipova E."/>
            <person name="Leigh N.D."/>
            <person name="Simon A."/>
            <person name="Yun M.H."/>
        </authorList>
    </citation>
    <scope>NUCLEOTIDE SEQUENCE</scope>
    <source>
        <strain evidence="9">20211129_DDA</strain>
        <tissue evidence="9">Liver</tissue>
    </source>
</reference>
<keyword evidence="3" id="KW-1003">Cell membrane</keyword>
<organism evidence="9 10">
    <name type="scientific">Pleurodeles waltl</name>
    <name type="common">Iberian ribbed newt</name>
    <dbReference type="NCBI Taxonomy" id="8319"/>
    <lineage>
        <taxon>Eukaryota</taxon>
        <taxon>Metazoa</taxon>
        <taxon>Chordata</taxon>
        <taxon>Craniata</taxon>
        <taxon>Vertebrata</taxon>
        <taxon>Euteleostomi</taxon>
        <taxon>Amphibia</taxon>
        <taxon>Batrachia</taxon>
        <taxon>Caudata</taxon>
        <taxon>Salamandroidea</taxon>
        <taxon>Salamandridae</taxon>
        <taxon>Pleurodelinae</taxon>
        <taxon>Pleurodeles</taxon>
    </lineage>
</organism>
<evidence type="ECO:0000256" key="2">
    <source>
        <dbReference type="ARBA" id="ARBA00022448"/>
    </source>
</evidence>
<feature type="transmembrane region" description="Helical" evidence="8">
    <location>
        <begin position="80"/>
        <end position="100"/>
    </location>
</feature>
<dbReference type="Proteomes" id="UP001066276">
    <property type="component" value="Chromosome 3_2"/>
</dbReference>
<dbReference type="GO" id="GO:0005886">
    <property type="term" value="C:plasma membrane"/>
    <property type="evidence" value="ECO:0007669"/>
    <property type="project" value="UniProtKB-SubCell"/>
</dbReference>
<dbReference type="InterPro" id="IPR026612">
    <property type="entry name" value="STRA6-like"/>
</dbReference>
<evidence type="ECO:0000313" key="10">
    <source>
        <dbReference type="Proteomes" id="UP001066276"/>
    </source>
</evidence>
<comment type="subcellular location">
    <subcellularLocation>
        <location evidence="1">Cell membrane</location>
        <topology evidence="1">Multi-pass membrane protein</topology>
    </subcellularLocation>
</comment>
<evidence type="ECO:0000256" key="5">
    <source>
        <dbReference type="ARBA" id="ARBA00022989"/>
    </source>
</evidence>
<keyword evidence="4 8" id="KW-0812">Transmembrane</keyword>
<protein>
    <submittedName>
        <fullName evidence="9">Uncharacterized protein</fullName>
    </submittedName>
</protein>
<keyword evidence="5 8" id="KW-1133">Transmembrane helix</keyword>
<sequence length="288" mass="33098">MQSSEVLITVLLSFLQRRAQRHRIDDNLPLDQRFGIIEPANFGSSSSNRWSLAAACGSTATTVFLLFIKGYQDYFPFKTPVWADVFIYLLCALEAGIDYYPFFACLSTRHKLIGSVLGFCYALSWFCVQFVYIFDCQKNENTLFSKSIPVPSLICCLVLMGRFIQIFVRHVKGFHCGEVDDEEEPFLPSHQYNYVTNLFKAQSDTGNSGKSCFIKRIYRWDPTFKFPLRMIVTGILCIICLYNFILVDFYISPKAVTKLDTIILEAINKSYTDETKRTLFILKGQAMF</sequence>
<dbReference type="AlphaFoldDB" id="A0AAV7TXZ6"/>
<feature type="transmembrane region" description="Helical" evidence="8">
    <location>
        <begin position="230"/>
        <end position="251"/>
    </location>
</feature>
<dbReference type="Pfam" id="PF14752">
    <property type="entry name" value="RBP_receptor"/>
    <property type="match status" value="1"/>
</dbReference>
<evidence type="ECO:0000256" key="7">
    <source>
        <dbReference type="ARBA" id="ARBA00023170"/>
    </source>
</evidence>
<dbReference type="GO" id="GO:0038023">
    <property type="term" value="F:signaling receptor activity"/>
    <property type="evidence" value="ECO:0007669"/>
    <property type="project" value="InterPro"/>
</dbReference>
<feature type="transmembrane region" description="Helical" evidence="8">
    <location>
        <begin position="50"/>
        <end position="68"/>
    </location>
</feature>
<keyword evidence="10" id="KW-1185">Reference proteome</keyword>
<evidence type="ECO:0000256" key="6">
    <source>
        <dbReference type="ARBA" id="ARBA00023136"/>
    </source>
</evidence>
<dbReference type="PANTHER" id="PTHR21444">
    <property type="entry name" value="COILED-COIL DOMAIN-CONTAINING PROTEIN 180"/>
    <property type="match status" value="1"/>
</dbReference>
<evidence type="ECO:0000256" key="4">
    <source>
        <dbReference type="ARBA" id="ARBA00022692"/>
    </source>
</evidence>
<evidence type="ECO:0000256" key="3">
    <source>
        <dbReference type="ARBA" id="ARBA00022475"/>
    </source>
</evidence>
<feature type="transmembrane region" description="Helical" evidence="8">
    <location>
        <begin position="147"/>
        <end position="168"/>
    </location>
</feature>
<keyword evidence="2" id="KW-0813">Transport</keyword>
<accession>A0AAV7TXZ6</accession>
<evidence type="ECO:0000313" key="9">
    <source>
        <dbReference type="EMBL" id="KAJ1181049.1"/>
    </source>
</evidence>
<comment type="caution">
    <text evidence="9">The sequence shown here is derived from an EMBL/GenBank/DDBJ whole genome shotgun (WGS) entry which is preliminary data.</text>
</comment>
<proteinExistence type="predicted"/>